<dbReference type="OrthoDB" id="6181216at2759"/>
<organism evidence="1 2">
    <name type="scientific">Mytilus coruscus</name>
    <name type="common">Sea mussel</name>
    <dbReference type="NCBI Taxonomy" id="42192"/>
    <lineage>
        <taxon>Eukaryota</taxon>
        <taxon>Metazoa</taxon>
        <taxon>Spiralia</taxon>
        <taxon>Lophotrochozoa</taxon>
        <taxon>Mollusca</taxon>
        <taxon>Bivalvia</taxon>
        <taxon>Autobranchia</taxon>
        <taxon>Pteriomorphia</taxon>
        <taxon>Mytilida</taxon>
        <taxon>Mytiloidea</taxon>
        <taxon>Mytilidae</taxon>
        <taxon>Mytilinae</taxon>
        <taxon>Mytilus</taxon>
    </lineage>
</organism>
<dbReference type="EMBL" id="CACVKT020007067">
    <property type="protein sequence ID" value="CAC5405134.1"/>
    <property type="molecule type" value="Genomic_DNA"/>
</dbReference>
<sequence length="194" mass="22178">MLVILYRLGKVGIAPLVPALQQQNIDRKVKAVTECKRKFEEVMNNDGNDVTNFFRLKIFFSQYHRNRRPGFYESKVGAIKNVILFTSKSRDQKRLEELSCVSGFPADIVQPIIEKKVNIKSNCKLADLLSPLTVTAAEHRQESKEAVTECKRKFEEVMNNDGNDVTNFLSSGKSFSQYHRNRRPGFYESKVGAV</sequence>
<reference evidence="1 2" key="1">
    <citation type="submission" date="2020-06" db="EMBL/GenBank/DDBJ databases">
        <authorList>
            <person name="Li R."/>
            <person name="Bekaert M."/>
        </authorList>
    </citation>
    <scope>NUCLEOTIDE SEQUENCE [LARGE SCALE GENOMIC DNA]</scope>
    <source>
        <strain evidence="2">wild</strain>
    </source>
</reference>
<protein>
    <submittedName>
        <fullName evidence="1">Uncharacterized protein</fullName>
    </submittedName>
</protein>
<dbReference type="Proteomes" id="UP000507470">
    <property type="component" value="Unassembled WGS sequence"/>
</dbReference>
<evidence type="ECO:0000313" key="1">
    <source>
        <dbReference type="EMBL" id="CAC5405134.1"/>
    </source>
</evidence>
<keyword evidence="2" id="KW-1185">Reference proteome</keyword>
<proteinExistence type="predicted"/>
<dbReference type="AlphaFoldDB" id="A0A6J8DDI3"/>
<accession>A0A6J8DDI3</accession>
<gene>
    <name evidence="1" type="ORF">MCOR_38849</name>
</gene>
<evidence type="ECO:0000313" key="2">
    <source>
        <dbReference type="Proteomes" id="UP000507470"/>
    </source>
</evidence>
<name>A0A6J8DDI3_MYTCO</name>